<reference evidence="1 2" key="1">
    <citation type="submission" date="2024-09" db="EMBL/GenBank/DDBJ databases">
        <title>Rethinking Asexuality: The Enigmatic Case of Functional Sexual Genes in Lepraria (Stereocaulaceae).</title>
        <authorList>
            <person name="Doellman M."/>
            <person name="Sun Y."/>
            <person name="Barcenas-Pena A."/>
            <person name="Lumbsch H.T."/>
            <person name="Grewe F."/>
        </authorList>
    </citation>
    <scope>NUCLEOTIDE SEQUENCE [LARGE SCALE GENOMIC DNA]</scope>
    <source>
        <strain evidence="1 2">Mercado 3170</strain>
    </source>
</reference>
<sequence>MASLQDTYGFYFRSKRTSEDILQPGQMVWLEHQRFDATTKKNPPQMLPRYKIIQYLGGTGFHAQYLIARDDNDQEYHKNDSKPRLNWTRDDLLPLYKVNGEPLMKGDIDTNATSLC</sequence>
<protein>
    <submittedName>
        <fullName evidence="1">Uncharacterized protein</fullName>
    </submittedName>
</protein>
<evidence type="ECO:0000313" key="1">
    <source>
        <dbReference type="EMBL" id="KAL2040170.1"/>
    </source>
</evidence>
<dbReference type="EMBL" id="JBEFKJ010000022">
    <property type="protein sequence ID" value="KAL2040170.1"/>
    <property type="molecule type" value="Genomic_DNA"/>
</dbReference>
<keyword evidence="2" id="KW-1185">Reference proteome</keyword>
<evidence type="ECO:0000313" key="2">
    <source>
        <dbReference type="Proteomes" id="UP001590950"/>
    </source>
</evidence>
<name>A0ABR4A527_9LECA</name>
<organism evidence="1 2">
    <name type="scientific">Stereocaulon virgatum</name>
    <dbReference type="NCBI Taxonomy" id="373712"/>
    <lineage>
        <taxon>Eukaryota</taxon>
        <taxon>Fungi</taxon>
        <taxon>Dikarya</taxon>
        <taxon>Ascomycota</taxon>
        <taxon>Pezizomycotina</taxon>
        <taxon>Lecanoromycetes</taxon>
        <taxon>OSLEUM clade</taxon>
        <taxon>Lecanoromycetidae</taxon>
        <taxon>Lecanorales</taxon>
        <taxon>Lecanorineae</taxon>
        <taxon>Stereocaulaceae</taxon>
        <taxon>Stereocaulon</taxon>
    </lineage>
</organism>
<comment type="caution">
    <text evidence="1">The sequence shown here is derived from an EMBL/GenBank/DDBJ whole genome shotgun (WGS) entry which is preliminary data.</text>
</comment>
<proteinExistence type="predicted"/>
<dbReference type="Proteomes" id="UP001590950">
    <property type="component" value="Unassembled WGS sequence"/>
</dbReference>
<gene>
    <name evidence="1" type="ORF">N7G274_007073</name>
</gene>
<accession>A0ABR4A527</accession>